<evidence type="ECO:0000313" key="2">
    <source>
        <dbReference type="Ensembl" id="ENSAOCP00000043340.1"/>
    </source>
</evidence>
<dbReference type="InterPro" id="IPR001304">
    <property type="entry name" value="C-type_lectin-like"/>
</dbReference>
<sequence length="268" mass="30949">MFSFSCISPAAEDTVKKMYILVLLLVFLTPGCGNGLKYRFYSGSYKTSWAKAQNYCRTHHTDLVTIRDATENEDYYGGSGWIGLYREDASSPWKWSRGDEIANFIIWEEDPLPPENCAFKYPGTKKWEVDECNAKHSFMCSDEKLFLVKENKTWEEALEHCRSLETVDPNEANTPYQNHRYDLATLITPEDHDLAREIAQESTTRAVWTGLRYLADQWMWVRGEPVTYQMSSNCPGSRSCGALEKDGNAPFNTRKCHQRKNFLCSRRP</sequence>
<dbReference type="RefSeq" id="XP_054861051.1">
    <property type="nucleotide sequence ID" value="XM_055005076.1"/>
</dbReference>
<feature type="domain" description="C-type lectin" evidence="1">
    <location>
        <begin position="146"/>
        <end position="265"/>
    </location>
</feature>
<dbReference type="KEGG" id="aoce:111586692"/>
<feature type="domain" description="C-type lectin" evidence="1">
    <location>
        <begin position="38"/>
        <end position="141"/>
    </location>
</feature>
<evidence type="ECO:0000259" key="1">
    <source>
        <dbReference type="PROSITE" id="PS50041"/>
    </source>
</evidence>
<dbReference type="SMART" id="SM00034">
    <property type="entry name" value="CLECT"/>
    <property type="match status" value="2"/>
</dbReference>
<accession>A0AAQ5XVB2</accession>
<dbReference type="PANTHER" id="PTHR45784:SF8">
    <property type="entry name" value="C-TYPE MANNOSE RECEPTOR 2-RELATED"/>
    <property type="match status" value="1"/>
</dbReference>
<dbReference type="SUPFAM" id="SSF56436">
    <property type="entry name" value="C-type lectin-like"/>
    <property type="match status" value="2"/>
</dbReference>
<dbReference type="PANTHER" id="PTHR45784">
    <property type="entry name" value="C-TYPE LECTIN DOMAIN FAMILY 20 MEMBER A-RELATED"/>
    <property type="match status" value="1"/>
</dbReference>
<dbReference type="InterPro" id="IPR016187">
    <property type="entry name" value="CTDL_fold"/>
</dbReference>
<reference evidence="2" key="2">
    <citation type="submission" date="2025-08" db="UniProtKB">
        <authorList>
            <consortium name="Ensembl"/>
        </authorList>
    </citation>
    <scope>IDENTIFICATION</scope>
</reference>
<dbReference type="Proteomes" id="UP001501940">
    <property type="component" value="Chromosome 19"/>
</dbReference>
<keyword evidence="3" id="KW-1185">Reference proteome</keyword>
<dbReference type="Pfam" id="PF00059">
    <property type="entry name" value="Lectin_C"/>
    <property type="match status" value="2"/>
</dbReference>
<dbReference type="GeneTree" id="ENSGT00940000163460"/>
<dbReference type="RefSeq" id="XP_054861052.1">
    <property type="nucleotide sequence ID" value="XM_055005077.1"/>
</dbReference>
<evidence type="ECO:0000313" key="3">
    <source>
        <dbReference type="Proteomes" id="UP001501940"/>
    </source>
</evidence>
<dbReference type="AlphaFoldDB" id="A0AAQ5XVB2"/>
<reference evidence="2 3" key="1">
    <citation type="submission" date="2022-01" db="EMBL/GenBank/DDBJ databases">
        <title>A chromosome-scale genome assembly of the false clownfish, Amphiprion ocellaris.</title>
        <authorList>
            <person name="Ryu T."/>
        </authorList>
    </citation>
    <scope>NUCLEOTIDE SEQUENCE [LARGE SCALE GENOMIC DNA]</scope>
</reference>
<dbReference type="PROSITE" id="PS50041">
    <property type="entry name" value="C_TYPE_LECTIN_2"/>
    <property type="match status" value="2"/>
</dbReference>
<reference evidence="2" key="3">
    <citation type="submission" date="2025-09" db="UniProtKB">
        <authorList>
            <consortium name="Ensembl"/>
        </authorList>
    </citation>
    <scope>IDENTIFICATION</scope>
</reference>
<dbReference type="GeneID" id="111586692"/>
<dbReference type="InterPro" id="IPR016186">
    <property type="entry name" value="C-type_lectin-like/link_sf"/>
</dbReference>
<dbReference type="Gene3D" id="3.10.100.10">
    <property type="entry name" value="Mannose-Binding Protein A, subunit A"/>
    <property type="match status" value="2"/>
</dbReference>
<organism evidence="2 3">
    <name type="scientific">Amphiprion ocellaris</name>
    <name type="common">Clown anemonefish</name>
    <dbReference type="NCBI Taxonomy" id="80972"/>
    <lineage>
        <taxon>Eukaryota</taxon>
        <taxon>Metazoa</taxon>
        <taxon>Chordata</taxon>
        <taxon>Craniata</taxon>
        <taxon>Vertebrata</taxon>
        <taxon>Euteleostomi</taxon>
        <taxon>Actinopterygii</taxon>
        <taxon>Neopterygii</taxon>
        <taxon>Teleostei</taxon>
        <taxon>Neoteleostei</taxon>
        <taxon>Acanthomorphata</taxon>
        <taxon>Ovalentaria</taxon>
        <taxon>Pomacentridae</taxon>
        <taxon>Amphiprion</taxon>
    </lineage>
</organism>
<name>A0AAQ5XVB2_AMPOC</name>
<protein>
    <recommendedName>
        <fullName evidence="1">C-type lectin domain-containing protein</fullName>
    </recommendedName>
</protein>
<proteinExistence type="predicted"/>
<dbReference type="Ensembl" id="ENSAOCT00000043507.1">
    <property type="protein sequence ID" value="ENSAOCP00000043340.1"/>
    <property type="gene ID" value="ENSAOCG00000027897.1"/>
</dbReference>
<dbReference type="CDD" id="cd00037">
    <property type="entry name" value="CLECT"/>
    <property type="match status" value="2"/>
</dbReference>